<gene>
    <name evidence="2" type="ORF">NCTC10126_00877</name>
    <name evidence="1" type="ORF">NPA07_03115</name>
</gene>
<reference evidence="2 3" key="1">
    <citation type="submission" date="2018-12" db="EMBL/GenBank/DDBJ databases">
        <authorList>
            <consortium name="Pathogen Informatics"/>
        </authorList>
    </citation>
    <scope>NUCLEOTIDE SEQUENCE [LARGE SCALE GENOMIC DNA]</scope>
    <source>
        <strain evidence="2 3">NCTC10126</strain>
    </source>
</reference>
<dbReference type="Proteomes" id="UP000280036">
    <property type="component" value="Unassembled WGS sequence"/>
</dbReference>
<dbReference type="RefSeq" id="WP_126118547.1">
    <property type="nucleotide sequence ID" value="NZ_CP101806.1"/>
</dbReference>
<accession>A0A3P8L7U0</accession>
<sequence length="96" mass="10980">MTLDEMRKIFLDILKSTPGVYGICQNEAECSGLAHEYLTIQKIDEHWYFGATIVILKYSNAKNVVNSISSHLRYELTKRREKLGKLNIFIGGLTND</sequence>
<reference evidence="1" key="2">
    <citation type="submission" date="2022-07" db="EMBL/GenBank/DDBJ databases">
        <title>Complete genome of Mycoplasma caviae type strain G122.</title>
        <authorList>
            <person name="Spergser J."/>
        </authorList>
    </citation>
    <scope>NUCLEOTIDE SEQUENCE</scope>
    <source>
        <strain evidence="1">G122</strain>
    </source>
</reference>
<dbReference type="OrthoDB" id="399377at2"/>
<protein>
    <submittedName>
        <fullName evidence="2">Uncharacterized protein</fullName>
    </submittedName>
</protein>
<dbReference type="Proteomes" id="UP001058569">
    <property type="component" value="Chromosome"/>
</dbReference>
<evidence type="ECO:0000313" key="1">
    <source>
        <dbReference type="EMBL" id="UUD34787.1"/>
    </source>
</evidence>
<keyword evidence="4" id="KW-1185">Reference proteome</keyword>
<evidence type="ECO:0000313" key="4">
    <source>
        <dbReference type="Proteomes" id="UP001058569"/>
    </source>
</evidence>
<evidence type="ECO:0000313" key="3">
    <source>
        <dbReference type="Proteomes" id="UP000280036"/>
    </source>
</evidence>
<dbReference type="EMBL" id="CP101806">
    <property type="protein sequence ID" value="UUD34787.1"/>
    <property type="molecule type" value="Genomic_DNA"/>
</dbReference>
<organism evidence="2 3">
    <name type="scientific">Mycoplasmopsis caviae</name>
    <dbReference type="NCBI Taxonomy" id="55603"/>
    <lineage>
        <taxon>Bacteria</taxon>
        <taxon>Bacillati</taxon>
        <taxon>Mycoplasmatota</taxon>
        <taxon>Mycoplasmoidales</taxon>
        <taxon>Metamycoplasmataceae</taxon>
        <taxon>Mycoplasmopsis</taxon>
    </lineage>
</organism>
<dbReference type="AlphaFoldDB" id="A0A3P8L7U0"/>
<dbReference type="EMBL" id="UZVY01000001">
    <property type="protein sequence ID" value="VDR42355.1"/>
    <property type="molecule type" value="Genomic_DNA"/>
</dbReference>
<proteinExistence type="predicted"/>
<name>A0A3P8L7U0_9BACT</name>
<evidence type="ECO:0000313" key="2">
    <source>
        <dbReference type="EMBL" id="VDR42355.1"/>
    </source>
</evidence>